<gene>
    <name evidence="12" type="primary">ileS</name>
    <name evidence="17" type="ORF">AcetOrient_orf01567</name>
</gene>
<feature type="short sequence motif" description="'KMSKS' region" evidence="12">
    <location>
        <begin position="654"/>
        <end position="658"/>
    </location>
</feature>
<evidence type="ECO:0000313" key="18">
    <source>
        <dbReference type="Proteomes" id="UP000270034"/>
    </source>
</evidence>
<dbReference type="InterPro" id="IPR002301">
    <property type="entry name" value="Ile-tRNA-ligase"/>
</dbReference>
<evidence type="ECO:0000256" key="11">
    <source>
        <dbReference type="ARBA" id="ARBA00048359"/>
    </source>
</evidence>
<dbReference type="InterPro" id="IPR023585">
    <property type="entry name" value="Ile-tRNA-ligase_type1"/>
</dbReference>
<dbReference type="KEGG" id="aot:AcetOri_orf01567"/>
<comment type="subcellular location">
    <subcellularLocation>
        <location evidence="12">Cytoplasm</location>
    </subcellularLocation>
</comment>
<evidence type="ECO:0000256" key="13">
    <source>
        <dbReference type="SAM" id="MobiDB-lite"/>
    </source>
</evidence>
<feature type="domain" description="Zinc finger FPG/IleRS-type" evidence="15">
    <location>
        <begin position="946"/>
        <end position="975"/>
    </location>
</feature>
<comment type="subunit">
    <text evidence="12">Monomer.</text>
</comment>
<keyword evidence="7 12" id="KW-0067">ATP-binding</keyword>
<dbReference type="Pfam" id="PF06827">
    <property type="entry name" value="zf-FPG_IleRS"/>
    <property type="match status" value="1"/>
</dbReference>
<evidence type="ECO:0000259" key="14">
    <source>
        <dbReference type="Pfam" id="PF00133"/>
    </source>
</evidence>
<comment type="domain">
    <text evidence="12">IleRS has two distinct active sites: one for aminoacylation and one for editing. The misactivated valine is translocated from the active site to the editing site, which sterically excludes the correctly activated isoleucine. The single editing site contains two valyl binding pockets, one specific for each substrate (Val-AMP or Val-tRNA(Ile)).</text>
</comment>
<dbReference type="InterPro" id="IPR010663">
    <property type="entry name" value="Znf_FPG/IleRS"/>
</dbReference>
<dbReference type="SUPFAM" id="SSF50677">
    <property type="entry name" value="ValRS/IleRS/LeuRS editing domain"/>
    <property type="match status" value="1"/>
</dbReference>
<dbReference type="NCBIfam" id="TIGR00392">
    <property type="entry name" value="ileS"/>
    <property type="match status" value="1"/>
</dbReference>
<feature type="region of interest" description="Disordered" evidence="13">
    <location>
        <begin position="1"/>
        <end position="30"/>
    </location>
</feature>
<evidence type="ECO:0000256" key="12">
    <source>
        <dbReference type="HAMAP-Rule" id="MF_02002"/>
    </source>
</evidence>
<comment type="function">
    <text evidence="10 12">Catalyzes the attachment of isoleucine to tRNA(Ile). As IleRS can inadvertently accommodate and process structurally similar amino acids such as valine, to avoid such errors it has two additional distinct tRNA(Ile)-dependent editing activities. One activity is designated as 'pretransfer' editing and involves the hydrolysis of activated Val-AMP. The other activity is designated 'posttransfer' editing and involves deacylation of mischarged Val-tRNA(Ile).</text>
</comment>
<dbReference type="GO" id="GO:0006428">
    <property type="term" value="P:isoleucyl-tRNA aminoacylation"/>
    <property type="evidence" value="ECO:0007669"/>
    <property type="project" value="UniProtKB-UniRule"/>
</dbReference>
<evidence type="ECO:0000256" key="4">
    <source>
        <dbReference type="ARBA" id="ARBA00022723"/>
    </source>
</evidence>
<proteinExistence type="inferred from homology"/>
<evidence type="ECO:0000256" key="5">
    <source>
        <dbReference type="ARBA" id="ARBA00022741"/>
    </source>
</evidence>
<evidence type="ECO:0000313" key="17">
    <source>
        <dbReference type="EMBL" id="BBC79401.1"/>
    </source>
</evidence>
<feature type="binding site" evidence="12">
    <location>
        <position position="952"/>
    </location>
    <ligand>
        <name>Zn(2+)</name>
        <dbReference type="ChEBI" id="CHEBI:29105"/>
    </ligand>
</feature>
<dbReference type="PANTHER" id="PTHR42765:SF1">
    <property type="entry name" value="ISOLEUCINE--TRNA LIGASE, MITOCHONDRIAL"/>
    <property type="match status" value="1"/>
</dbReference>
<dbReference type="Gene3D" id="3.40.50.620">
    <property type="entry name" value="HUPs"/>
    <property type="match status" value="2"/>
</dbReference>
<evidence type="ECO:0000259" key="16">
    <source>
        <dbReference type="Pfam" id="PF08264"/>
    </source>
</evidence>
<keyword evidence="4 12" id="KW-0479">Metal-binding</keyword>
<dbReference type="InterPro" id="IPR001412">
    <property type="entry name" value="aa-tRNA-synth_I_CS"/>
</dbReference>
<dbReference type="InterPro" id="IPR050081">
    <property type="entry name" value="Ile-tRNA_ligase"/>
</dbReference>
<evidence type="ECO:0000256" key="10">
    <source>
        <dbReference type="ARBA" id="ARBA00025217"/>
    </source>
</evidence>
<dbReference type="SUPFAM" id="SSF47323">
    <property type="entry name" value="Anticodon-binding domain of a subclass of class I aminoacyl-tRNA synthetases"/>
    <property type="match status" value="1"/>
</dbReference>
<feature type="domain" description="Methionyl/Valyl/Leucyl/Isoleucyl-tRNA synthetase anticodon-binding" evidence="16">
    <location>
        <begin position="736"/>
        <end position="889"/>
    </location>
</feature>
<feature type="binding site" evidence="12">
    <location>
        <position position="972"/>
    </location>
    <ligand>
        <name>Zn(2+)</name>
        <dbReference type="ChEBI" id="CHEBI:29105"/>
    </ligand>
</feature>
<accession>A0A2Z5ZFJ8</accession>
<dbReference type="GO" id="GO:0005524">
    <property type="term" value="F:ATP binding"/>
    <property type="evidence" value="ECO:0007669"/>
    <property type="project" value="UniProtKB-UniRule"/>
</dbReference>
<dbReference type="PROSITE" id="PS00178">
    <property type="entry name" value="AA_TRNA_LIGASE_I"/>
    <property type="match status" value="1"/>
</dbReference>
<keyword evidence="6 12" id="KW-0862">Zinc</keyword>
<feature type="short sequence motif" description="'HIGH' region" evidence="12">
    <location>
        <begin position="89"/>
        <end position="99"/>
    </location>
</feature>
<evidence type="ECO:0000256" key="3">
    <source>
        <dbReference type="ARBA" id="ARBA00022598"/>
    </source>
</evidence>
<evidence type="ECO:0000256" key="2">
    <source>
        <dbReference type="ARBA" id="ARBA00022490"/>
    </source>
</evidence>
<evidence type="ECO:0000256" key="1">
    <source>
        <dbReference type="ARBA" id="ARBA00006887"/>
    </source>
</evidence>
<dbReference type="Pfam" id="PF00133">
    <property type="entry name" value="tRNA-synt_1"/>
    <property type="match status" value="1"/>
</dbReference>
<dbReference type="Gene3D" id="3.90.740.10">
    <property type="entry name" value="Valyl/Leucyl/Isoleucyl-tRNA synthetase, editing domain"/>
    <property type="match status" value="1"/>
</dbReference>
<dbReference type="InterPro" id="IPR009080">
    <property type="entry name" value="tRNAsynth_Ia_anticodon-bd"/>
</dbReference>
<keyword evidence="9 12" id="KW-0030">Aminoacyl-tRNA synthetase</keyword>
<dbReference type="GO" id="GO:0008270">
    <property type="term" value="F:zinc ion binding"/>
    <property type="evidence" value="ECO:0007669"/>
    <property type="project" value="UniProtKB-UniRule"/>
</dbReference>
<keyword evidence="8 12" id="KW-0648">Protein biosynthesis</keyword>
<name>A0A2Z5ZFJ8_9PROT</name>
<comment type="catalytic activity">
    <reaction evidence="11 12">
        <text>tRNA(Ile) + L-isoleucine + ATP = L-isoleucyl-tRNA(Ile) + AMP + diphosphate</text>
        <dbReference type="Rhea" id="RHEA:11060"/>
        <dbReference type="Rhea" id="RHEA-COMP:9666"/>
        <dbReference type="Rhea" id="RHEA-COMP:9695"/>
        <dbReference type="ChEBI" id="CHEBI:30616"/>
        <dbReference type="ChEBI" id="CHEBI:33019"/>
        <dbReference type="ChEBI" id="CHEBI:58045"/>
        <dbReference type="ChEBI" id="CHEBI:78442"/>
        <dbReference type="ChEBI" id="CHEBI:78528"/>
        <dbReference type="ChEBI" id="CHEBI:456215"/>
        <dbReference type="EC" id="6.1.1.5"/>
    </reaction>
</comment>
<dbReference type="Gene3D" id="1.10.730.20">
    <property type="match status" value="1"/>
</dbReference>
<feature type="compositionally biased region" description="Low complexity" evidence="13">
    <location>
        <begin position="13"/>
        <end position="24"/>
    </location>
</feature>
<keyword evidence="2 12" id="KW-0963">Cytoplasm</keyword>
<dbReference type="Proteomes" id="UP000270034">
    <property type="component" value="Chromosome"/>
</dbReference>
<dbReference type="CDD" id="cd07960">
    <property type="entry name" value="Anticodon_Ia_Ile_BEm"/>
    <property type="match status" value="1"/>
</dbReference>
<feature type="binding site" evidence="12">
    <location>
        <position position="949"/>
    </location>
    <ligand>
        <name>Zn(2+)</name>
        <dbReference type="ChEBI" id="CHEBI:29105"/>
    </ligand>
</feature>
<feature type="binding site" evidence="12">
    <location>
        <position position="657"/>
    </location>
    <ligand>
        <name>ATP</name>
        <dbReference type="ChEBI" id="CHEBI:30616"/>
    </ligand>
</feature>
<organism evidence="17 18">
    <name type="scientific">Acetobacter orientalis</name>
    <dbReference type="NCBI Taxonomy" id="146474"/>
    <lineage>
        <taxon>Bacteria</taxon>
        <taxon>Pseudomonadati</taxon>
        <taxon>Pseudomonadota</taxon>
        <taxon>Alphaproteobacteria</taxon>
        <taxon>Acetobacterales</taxon>
        <taxon>Acetobacteraceae</taxon>
        <taxon>Acetobacter</taxon>
    </lineage>
</organism>
<dbReference type="Gene3D" id="1.10.10.830">
    <property type="entry name" value="Ile-tRNA synthetase CP2 domain-like"/>
    <property type="match status" value="1"/>
</dbReference>
<dbReference type="GO" id="GO:0004822">
    <property type="term" value="F:isoleucine-tRNA ligase activity"/>
    <property type="evidence" value="ECO:0007669"/>
    <property type="project" value="UniProtKB-UniRule"/>
</dbReference>
<dbReference type="HAMAP" id="MF_02002">
    <property type="entry name" value="Ile_tRNA_synth_type1"/>
    <property type="match status" value="1"/>
</dbReference>
<dbReference type="EMBL" id="AP018515">
    <property type="protein sequence ID" value="BBC79401.1"/>
    <property type="molecule type" value="Genomic_DNA"/>
</dbReference>
<dbReference type="InterPro" id="IPR002300">
    <property type="entry name" value="aa-tRNA-synth_Ia"/>
</dbReference>
<dbReference type="InterPro" id="IPR014729">
    <property type="entry name" value="Rossmann-like_a/b/a_fold"/>
</dbReference>
<feature type="domain" description="Aminoacyl-tRNA synthetase class Ia" evidence="14">
    <location>
        <begin position="59"/>
        <end position="692"/>
    </location>
</feature>
<dbReference type="InterPro" id="IPR033708">
    <property type="entry name" value="Anticodon_Ile_BEm"/>
</dbReference>
<sequence length="996" mass="110711">MFLPRAVLNPNQSDTCRSMSTSSSDTEKTSPADLYRDTVFLPRTSFPMRGNLPKREPDWLAKWAAMGLDAQIKEQAQGRQPFTLHDGPPYANGNLHIGHALNKINKDVINRAHRMAGYAVRYIPGWDCHGLPIEWKVEEEYRKAKRDKDSVPVLEFRAECRAYAAKWLNIQMEEFKRLGLQAEWDNRYATMDFSSEAAIVQEIGRFLLNGGLYRGLRPVMWSPVEKTALAEAEIEYHDHKSTTILVAFPVTKDPTPAHALEDVSVVIWTTTPWTIPGNRALAYGPELTYVVLRVDDTTEGALLEPGAKVLVAESLVESFCKQAHISAHHILYTLPGSALEGAVCAHPLRGQGYDFDVPMLPGEFVTTEAGTGLVHMAPAHGEDDFRLCRSFGIEVPEVVQDDGTYAPWVEGFAGVHVFKAADPVCTALTNVMEHANATGLAPAGLVGRSEIVHSYPHSWRSRAPIIYRATPQWFISMDGEGALREKALDALTDVTFVPAQARNRLTSMIQNRPDWCISRQRAWGVPIAVFVEKRTGEVLRDAEIMGRVVEAFRAEGADAWYNSPASRFLGPDRNPDDYEQVFDIVDVWFESGSTHSFVLGQPGLSFPADLYLEGSDQHRGWFQSSLLESVGTRGVSPFKAVVTNGFVLDEHGRKMSKSLGNVVAPQDVNDSLGADILRLWVMNSDTNEDLRIGKEILKQQGELYRRLRNTLRWLLGALDGYTPQEAVPFEELPELERWVLHRLTDLGGLITRAVETHEWVGVYPALHGFCTTDLSAFYFDIRKDALYCDAPDNLTRRAARTVLDHLHRCLSTWLAPVLVFTAEEAWTARFGDEESVHLQSFPDLPSEWNDPALDERWTSLRAVRRIITTEIEGARRDGTIGSSLQAQVELTLSQQEAALFAGVNWSELAIVSHVDVLIDPESTSVYIEGEEGGILHGAPVVRVAEGEKCVRCWKVLPETGTRAEFPGLCLRCADVVATTCDVSTADALAQGKEGAA</sequence>
<dbReference type="AlphaFoldDB" id="A0A2Z5ZFJ8"/>
<keyword evidence="3 12" id="KW-0436">Ligase</keyword>
<dbReference type="EC" id="6.1.1.5" evidence="12"/>
<evidence type="ECO:0000256" key="9">
    <source>
        <dbReference type="ARBA" id="ARBA00023146"/>
    </source>
</evidence>
<dbReference type="InterPro" id="IPR009008">
    <property type="entry name" value="Val/Leu/Ile-tRNA-synth_edit"/>
</dbReference>
<dbReference type="PANTHER" id="PTHR42765">
    <property type="entry name" value="SOLEUCYL-TRNA SYNTHETASE"/>
    <property type="match status" value="1"/>
</dbReference>
<dbReference type="Pfam" id="PF08264">
    <property type="entry name" value="Anticodon_1"/>
    <property type="match status" value="1"/>
</dbReference>
<feature type="binding site" evidence="12">
    <location>
        <position position="613"/>
    </location>
    <ligand>
        <name>L-isoleucyl-5'-AMP</name>
        <dbReference type="ChEBI" id="CHEBI:178002"/>
    </ligand>
</feature>
<dbReference type="GO" id="GO:0002161">
    <property type="term" value="F:aminoacyl-tRNA deacylase activity"/>
    <property type="evidence" value="ECO:0007669"/>
    <property type="project" value="InterPro"/>
</dbReference>
<dbReference type="InterPro" id="IPR013155">
    <property type="entry name" value="M/V/L/I-tRNA-synth_anticd-bd"/>
</dbReference>
<reference evidence="17 18" key="1">
    <citation type="submission" date="2018-02" db="EMBL/GenBank/DDBJ databases">
        <title>Acetobacter orientalis genome.</title>
        <authorList>
            <person name="Nakashima N."/>
            <person name="Tamura T."/>
        </authorList>
    </citation>
    <scope>NUCLEOTIDE SEQUENCE [LARGE SCALE GENOMIC DNA]</scope>
    <source>
        <strain evidence="17 18">FAN1</strain>
    </source>
</reference>
<dbReference type="SUPFAM" id="SSF52374">
    <property type="entry name" value="Nucleotidylyl transferase"/>
    <property type="match status" value="1"/>
</dbReference>
<evidence type="ECO:0000256" key="6">
    <source>
        <dbReference type="ARBA" id="ARBA00022833"/>
    </source>
</evidence>
<feature type="binding site" evidence="12">
    <location>
        <position position="969"/>
    </location>
    <ligand>
        <name>Zn(2+)</name>
        <dbReference type="ChEBI" id="CHEBI:29105"/>
    </ligand>
</feature>
<comment type="similarity">
    <text evidence="1 12">Belongs to the class-I aminoacyl-tRNA synthetase family. IleS type 1 subfamily.</text>
</comment>
<evidence type="ECO:0000259" key="15">
    <source>
        <dbReference type="Pfam" id="PF06827"/>
    </source>
</evidence>
<dbReference type="GO" id="GO:0005829">
    <property type="term" value="C:cytosol"/>
    <property type="evidence" value="ECO:0007669"/>
    <property type="project" value="TreeGrafter"/>
</dbReference>
<evidence type="ECO:0000256" key="7">
    <source>
        <dbReference type="ARBA" id="ARBA00022840"/>
    </source>
</evidence>
<keyword evidence="5 12" id="KW-0547">Nucleotide-binding</keyword>
<dbReference type="GO" id="GO:0000049">
    <property type="term" value="F:tRNA binding"/>
    <property type="evidence" value="ECO:0007669"/>
    <property type="project" value="InterPro"/>
</dbReference>
<dbReference type="PRINTS" id="PR00984">
    <property type="entry name" value="TRNASYNTHILE"/>
</dbReference>
<evidence type="ECO:0000256" key="8">
    <source>
        <dbReference type="ARBA" id="ARBA00022917"/>
    </source>
</evidence>
<comment type="cofactor">
    <cofactor evidence="12">
        <name>Zn(2+)</name>
        <dbReference type="ChEBI" id="CHEBI:29105"/>
    </cofactor>
    <text evidence="12">Binds 1 zinc ion per subunit.</text>
</comment>
<protein>
    <recommendedName>
        <fullName evidence="12">Isoleucine--tRNA ligase</fullName>
        <ecNumber evidence="12">6.1.1.5</ecNumber>
    </recommendedName>
    <alternativeName>
        <fullName evidence="12">Isoleucyl-tRNA synthetase</fullName>
        <shortName evidence="12">IleRS</shortName>
    </alternativeName>
</protein>